<feature type="region of interest" description="Disordered" evidence="1">
    <location>
        <begin position="759"/>
        <end position="837"/>
    </location>
</feature>
<feature type="region of interest" description="Disordered" evidence="1">
    <location>
        <begin position="333"/>
        <end position="358"/>
    </location>
</feature>
<feature type="region of interest" description="Disordered" evidence="1">
    <location>
        <begin position="231"/>
        <end position="259"/>
    </location>
</feature>
<dbReference type="EMBL" id="OX459955">
    <property type="protein sequence ID" value="CAI9159937.1"/>
    <property type="molecule type" value="Genomic_DNA"/>
</dbReference>
<accession>A0ABN8YEG4</accession>
<evidence type="ECO:0000313" key="3">
    <source>
        <dbReference type="Proteomes" id="UP001176941"/>
    </source>
</evidence>
<name>A0ABN8YEG4_RANTA</name>
<evidence type="ECO:0008006" key="4">
    <source>
        <dbReference type="Google" id="ProtNLM"/>
    </source>
</evidence>
<feature type="compositionally biased region" description="Basic and acidic residues" evidence="1">
    <location>
        <begin position="495"/>
        <end position="515"/>
    </location>
</feature>
<feature type="region of interest" description="Disordered" evidence="1">
    <location>
        <begin position="1"/>
        <end position="64"/>
    </location>
</feature>
<protein>
    <recommendedName>
        <fullName evidence="4">Collagen alpha-1(I) chain-like</fullName>
    </recommendedName>
</protein>
<reference evidence="2" key="1">
    <citation type="submission" date="2023-04" db="EMBL/GenBank/DDBJ databases">
        <authorList>
            <consortium name="ELIXIR-Norway"/>
        </authorList>
    </citation>
    <scope>NUCLEOTIDE SEQUENCE [LARGE SCALE GENOMIC DNA]</scope>
</reference>
<organism evidence="2 3">
    <name type="scientific">Rangifer tarandus platyrhynchus</name>
    <name type="common">Svalbard reindeer</name>
    <dbReference type="NCBI Taxonomy" id="3082113"/>
    <lineage>
        <taxon>Eukaryota</taxon>
        <taxon>Metazoa</taxon>
        <taxon>Chordata</taxon>
        <taxon>Craniata</taxon>
        <taxon>Vertebrata</taxon>
        <taxon>Euteleostomi</taxon>
        <taxon>Mammalia</taxon>
        <taxon>Eutheria</taxon>
        <taxon>Laurasiatheria</taxon>
        <taxon>Artiodactyla</taxon>
        <taxon>Ruminantia</taxon>
        <taxon>Pecora</taxon>
        <taxon>Cervidae</taxon>
        <taxon>Odocoileinae</taxon>
        <taxon>Rangifer</taxon>
    </lineage>
</organism>
<evidence type="ECO:0000256" key="1">
    <source>
        <dbReference type="SAM" id="MobiDB-lite"/>
    </source>
</evidence>
<proteinExistence type="predicted"/>
<dbReference type="Proteomes" id="UP001176941">
    <property type="component" value="Chromosome 19"/>
</dbReference>
<feature type="compositionally biased region" description="Basic and acidic residues" evidence="1">
    <location>
        <begin position="894"/>
        <end position="904"/>
    </location>
</feature>
<feature type="compositionally biased region" description="Low complexity" evidence="1">
    <location>
        <begin position="565"/>
        <end position="576"/>
    </location>
</feature>
<evidence type="ECO:0000313" key="2">
    <source>
        <dbReference type="EMBL" id="CAI9159937.1"/>
    </source>
</evidence>
<keyword evidence="3" id="KW-1185">Reference proteome</keyword>
<feature type="region of interest" description="Disordered" evidence="1">
    <location>
        <begin position="553"/>
        <end position="650"/>
    </location>
</feature>
<feature type="region of interest" description="Disordered" evidence="1">
    <location>
        <begin position="476"/>
        <end position="534"/>
    </location>
</feature>
<sequence>MLIQGPGPSQARPARETVSHMAPGQHGPSREHYGDPPDGIAITATRGSGETETKRAPKALGAGRACQPGSLAARAPALRWVWAEHLLDRLHLTKALRVPPSLHGPSGLTRIQVPGGPARGPLTPCGTAPRPPASQRWPPSQAGRVGVSQGEGQLPRSGGLQTRALTRGELLGAGAGAGARSGQRRRGQQRVDLPDGRSCSWNFCRGASTPAVSGPSTPAQPRVPPVRIRWESRGRETRAGGPSSRHRLARQPSGSAGRLSATLDAAAVVSPTRGRDMGVVQRDADAGQEADSALPCAPAWRGLLPVFSPAPRAPPPPGTGQLPVYMQDSFEASLTQKGSPLPPSPSLLGRSFRQDPHRKGHRVSSCQLCVTSRLVPHFVVHVWTARCGQPSKCGQPSSTLRRPGSTNVVLGASRVFTPMRARHHHLQTALCSRRKSVRSPDPAAASHTLRVSEALASQWVRDRPCDLASRVLVRGADPSSETWPLSHRRSTHSPKGAEPDVGSGRDVRPHGDCRGAQRKGMAPPGPRLLPGSDPSALESLRCCCSPLSLQSGYRRSVPPGGGGKSSRAAGSDGASAILDEPCPRGDWATRGSQSMHREQNPRGCGVRPVRRPGQQRGAKRTAPTAKASEEQRRCGSPGGPPKAAAPLPPCSGPGAPLLFTATRALARDAAAGPWRGSQQAISEPRPVRWTDIICVPHSGLGSAVVPPVRALSQGRGHGDRDGPEANHDLDREVLQVGDVGMETDTAHGGSERVVDVEASGVARPSPRGQAAEHGGHPQTPRSSSIPLSAPAHPPEAIPPKSWRAGRGGRGGQTTAETTARRRDPGRGSADSGSGRALRARVRVDGEALQAGPALQRPRSAFGPSRPALLCIGPSRPALLCIQPASLSSGQRARGQHDAGFGKDP</sequence>
<feature type="region of interest" description="Disordered" evidence="1">
    <location>
        <begin position="113"/>
        <end position="159"/>
    </location>
</feature>
<feature type="region of interest" description="Disordered" evidence="1">
    <location>
        <begin position="173"/>
        <end position="198"/>
    </location>
</feature>
<feature type="compositionally biased region" description="Low complexity" evidence="1">
    <location>
        <begin position="826"/>
        <end position="836"/>
    </location>
</feature>
<gene>
    <name evidence="2" type="ORF">MRATA1EN1_LOCUS8899</name>
</gene>
<feature type="region of interest" description="Disordered" evidence="1">
    <location>
        <begin position="885"/>
        <end position="904"/>
    </location>
</feature>